<name>A0ABR2GRJ5_9EUKA</name>
<keyword evidence="1" id="KW-0175">Coiled coil</keyword>
<protein>
    <recommendedName>
        <fullName evidence="4">RING-type domain-containing protein</fullName>
    </recommendedName>
</protein>
<feature type="coiled-coil region" evidence="1">
    <location>
        <begin position="284"/>
        <end position="311"/>
    </location>
</feature>
<reference evidence="2 3" key="1">
    <citation type="submission" date="2024-04" db="EMBL/GenBank/DDBJ databases">
        <title>Tritrichomonas musculus Genome.</title>
        <authorList>
            <person name="Alves-Ferreira E."/>
            <person name="Grigg M."/>
            <person name="Lorenzi H."/>
            <person name="Galac M."/>
        </authorList>
    </citation>
    <scope>NUCLEOTIDE SEQUENCE [LARGE SCALE GENOMIC DNA]</scope>
    <source>
        <strain evidence="2 3">EAF2021</strain>
    </source>
</reference>
<dbReference type="SUPFAM" id="SSF57850">
    <property type="entry name" value="RING/U-box"/>
    <property type="match status" value="1"/>
</dbReference>
<organism evidence="2 3">
    <name type="scientific">Tritrichomonas musculus</name>
    <dbReference type="NCBI Taxonomy" id="1915356"/>
    <lineage>
        <taxon>Eukaryota</taxon>
        <taxon>Metamonada</taxon>
        <taxon>Parabasalia</taxon>
        <taxon>Tritrichomonadida</taxon>
        <taxon>Tritrichomonadidae</taxon>
        <taxon>Tritrichomonas</taxon>
    </lineage>
</organism>
<evidence type="ECO:0000313" key="2">
    <source>
        <dbReference type="EMBL" id="KAK8836543.1"/>
    </source>
</evidence>
<evidence type="ECO:0008006" key="4">
    <source>
        <dbReference type="Google" id="ProtNLM"/>
    </source>
</evidence>
<dbReference type="Pfam" id="PF22191">
    <property type="entry name" value="IBR_1"/>
    <property type="match status" value="1"/>
</dbReference>
<gene>
    <name evidence="2" type="ORF">M9Y10_037804</name>
</gene>
<evidence type="ECO:0000256" key="1">
    <source>
        <dbReference type="SAM" id="Coils"/>
    </source>
</evidence>
<proteinExistence type="predicted"/>
<comment type="caution">
    <text evidence="2">The sequence shown here is derived from an EMBL/GenBank/DDBJ whole genome shotgun (WGS) entry which is preliminary data.</text>
</comment>
<dbReference type="Gene3D" id="1.20.120.1750">
    <property type="match status" value="1"/>
</dbReference>
<dbReference type="EMBL" id="JAPFFF010000065">
    <property type="protein sequence ID" value="KAK8836543.1"/>
    <property type="molecule type" value="Genomic_DNA"/>
</dbReference>
<sequence length="338" mass="40261">MNGSHAPFLNCEKINDFRNLAKLKFEALHAEQKIWFEREEGLKSYRKEHLDEVNNYFDSLISKFNERLKDEKDQDYKTEILKELNELKQTFVDCVTNDDKQFDKFQKELDSFASHALKNIDARLVDVKDDHLIFCPNCNARIERNAGCIHMTCQQCRIEFCSVCGKFWRDNHKEYYTCPNQIKVLKPPRVIDGINYDDENDKKFYPMPFDVEKQIDFHLWKYCSKMHNYYLQKLERLEETISTFPCFNINNDKQSLKQINDITFAQSVAAWGYPHIYYSFSNETKEFEEKLTELDHQIDEVIRNIEKETQVNSNDYLANGLDDLKNKVKIIFDSVESH</sequence>
<accession>A0ABR2GRJ5</accession>
<evidence type="ECO:0000313" key="3">
    <source>
        <dbReference type="Proteomes" id="UP001470230"/>
    </source>
</evidence>
<keyword evidence="3" id="KW-1185">Reference proteome</keyword>
<dbReference type="Proteomes" id="UP001470230">
    <property type="component" value="Unassembled WGS sequence"/>
</dbReference>